<dbReference type="EMBL" id="LHYA01000010">
    <property type="protein sequence ID" value="KXB03969.1"/>
    <property type="molecule type" value="Genomic_DNA"/>
</dbReference>
<evidence type="ECO:0000313" key="1">
    <source>
        <dbReference type="EMBL" id="KXB03969.1"/>
    </source>
</evidence>
<dbReference type="Proteomes" id="UP000070405">
    <property type="component" value="Unassembled WGS sequence"/>
</dbReference>
<reference evidence="1 2" key="1">
    <citation type="journal article" date="2016" name="Sci. Rep.">
        <title>Metabolic traits of an uncultured archaeal lineage -MSBL1- from brine pools of the Red Sea.</title>
        <authorList>
            <person name="Mwirichia R."/>
            <person name="Alam I."/>
            <person name="Rashid M."/>
            <person name="Vinu M."/>
            <person name="Ba-Alawi W."/>
            <person name="Anthony Kamau A."/>
            <person name="Kamanda Ngugi D."/>
            <person name="Goker M."/>
            <person name="Klenk H.P."/>
            <person name="Bajic V."/>
            <person name="Stingl U."/>
        </authorList>
    </citation>
    <scope>NUCLEOTIDE SEQUENCE [LARGE SCALE GENOMIC DNA]</scope>
    <source>
        <strain evidence="1">SCGC-AAA261G05</strain>
    </source>
</reference>
<name>A0A133VBZ4_9EURY</name>
<protein>
    <submittedName>
        <fullName evidence="1">Uncharacterized protein</fullName>
    </submittedName>
</protein>
<gene>
    <name evidence="1" type="ORF">AKJ47_01300</name>
</gene>
<evidence type="ECO:0000313" key="2">
    <source>
        <dbReference type="Proteomes" id="UP000070405"/>
    </source>
</evidence>
<comment type="caution">
    <text evidence="1">The sequence shown here is derived from an EMBL/GenBank/DDBJ whole genome shotgun (WGS) entry which is preliminary data.</text>
</comment>
<organism evidence="1 2">
    <name type="scientific">candidate division MSBL1 archaeon SCGC-AAA261G05</name>
    <dbReference type="NCBI Taxonomy" id="1698276"/>
    <lineage>
        <taxon>Archaea</taxon>
        <taxon>Methanobacteriati</taxon>
        <taxon>Methanobacteriota</taxon>
        <taxon>candidate division MSBL1</taxon>
    </lineage>
</organism>
<accession>A0A133VBZ4</accession>
<proteinExistence type="predicted"/>
<sequence>MRINPKIDYREFTHHSPPVWRPHRLENSRLYGSMEDLVENVEPSMEDEHFASTSVPVSQGDSLKGLLDWSIRYGWVIKFSNESTGEFSSLRTSAIGHKNVETVVDLEVHNAEETNDLYGDTNFTDMKFWDYGGEPVDIQWEGHVNPDTPFSGLDVVVYGDSHVELKTGRD</sequence>
<dbReference type="AlphaFoldDB" id="A0A133VBZ4"/>
<keyword evidence="2" id="KW-1185">Reference proteome</keyword>